<organism evidence="1 2">
    <name type="scientific">Tripterygium wilfordii</name>
    <name type="common">Thunder God vine</name>
    <dbReference type="NCBI Taxonomy" id="458696"/>
    <lineage>
        <taxon>Eukaryota</taxon>
        <taxon>Viridiplantae</taxon>
        <taxon>Streptophyta</taxon>
        <taxon>Embryophyta</taxon>
        <taxon>Tracheophyta</taxon>
        <taxon>Spermatophyta</taxon>
        <taxon>Magnoliopsida</taxon>
        <taxon>eudicotyledons</taxon>
        <taxon>Gunneridae</taxon>
        <taxon>Pentapetalae</taxon>
        <taxon>rosids</taxon>
        <taxon>fabids</taxon>
        <taxon>Celastrales</taxon>
        <taxon>Celastraceae</taxon>
        <taxon>Tripterygium</taxon>
    </lineage>
</organism>
<sequence length="101" mass="11504">MNFTNICDLSTNGDLITNVERANGASWFTDGDLISAAVLLSLKLDEKTNKEMKWKMISEVWLEMLLDVASQWKGNEHGQQLRRGGEFLTHVWLLMVHLDLA</sequence>
<dbReference type="InterPro" id="IPR007658">
    <property type="entry name" value="DUF594"/>
</dbReference>
<dbReference type="InParanoid" id="A0A7J7CX61"/>
<dbReference type="PANTHER" id="PTHR31325">
    <property type="entry name" value="OS01G0798800 PROTEIN-RELATED"/>
    <property type="match status" value="1"/>
</dbReference>
<evidence type="ECO:0000313" key="1">
    <source>
        <dbReference type="EMBL" id="KAF5738663.1"/>
    </source>
</evidence>
<dbReference type="Pfam" id="PF04578">
    <property type="entry name" value="DUF594"/>
    <property type="match status" value="1"/>
</dbReference>
<evidence type="ECO:0000313" key="2">
    <source>
        <dbReference type="Proteomes" id="UP000593562"/>
    </source>
</evidence>
<dbReference type="AlphaFoldDB" id="A0A7J7CX61"/>
<name>A0A7J7CX61_TRIWF</name>
<keyword evidence="2" id="KW-1185">Reference proteome</keyword>
<comment type="caution">
    <text evidence="1">The sequence shown here is derived from an EMBL/GenBank/DDBJ whole genome shotgun (WGS) entry which is preliminary data.</text>
</comment>
<dbReference type="Proteomes" id="UP000593562">
    <property type="component" value="Unassembled WGS sequence"/>
</dbReference>
<gene>
    <name evidence="1" type="ORF">HS088_TW13G01564</name>
</gene>
<accession>A0A7J7CX61</accession>
<reference evidence="1 2" key="1">
    <citation type="journal article" date="2020" name="Nat. Commun.">
        <title>Genome of Tripterygium wilfordii and identification of cytochrome P450 involved in triptolide biosynthesis.</title>
        <authorList>
            <person name="Tu L."/>
            <person name="Su P."/>
            <person name="Zhang Z."/>
            <person name="Gao L."/>
            <person name="Wang J."/>
            <person name="Hu T."/>
            <person name="Zhou J."/>
            <person name="Zhang Y."/>
            <person name="Zhao Y."/>
            <person name="Liu Y."/>
            <person name="Song Y."/>
            <person name="Tong Y."/>
            <person name="Lu Y."/>
            <person name="Yang J."/>
            <person name="Xu C."/>
            <person name="Jia M."/>
            <person name="Peters R.J."/>
            <person name="Huang L."/>
            <person name="Gao W."/>
        </authorList>
    </citation>
    <scope>NUCLEOTIDE SEQUENCE [LARGE SCALE GENOMIC DNA]</scope>
    <source>
        <strain evidence="2">cv. XIE 37</strain>
        <tissue evidence="1">Leaf</tissue>
    </source>
</reference>
<proteinExistence type="predicted"/>
<protein>
    <submittedName>
        <fullName evidence="1">Uncharacterized protein</fullName>
    </submittedName>
</protein>
<dbReference type="EMBL" id="JAAARO010000013">
    <property type="protein sequence ID" value="KAF5738663.1"/>
    <property type="molecule type" value="Genomic_DNA"/>
</dbReference>